<protein>
    <recommendedName>
        <fullName evidence="6">DUF4352 domain-containing protein</fullName>
    </recommendedName>
</protein>
<feature type="region of interest" description="Disordered" evidence="2">
    <location>
        <begin position="1"/>
        <end position="20"/>
    </location>
</feature>
<dbReference type="Proteomes" id="UP000198683">
    <property type="component" value="Unassembled WGS sequence"/>
</dbReference>
<keyword evidence="3" id="KW-1133">Transmembrane helix</keyword>
<proteinExistence type="predicted"/>
<name>A0A1G9GMB5_9ACTN</name>
<evidence type="ECO:0000313" key="5">
    <source>
        <dbReference type="Proteomes" id="UP000198683"/>
    </source>
</evidence>
<keyword evidence="3" id="KW-0812">Transmembrane</keyword>
<dbReference type="RefSeq" id="WP_090768667.1">
    <property type="nucleotide sequence ID" value="NZ_FNFB01000014.1"/>
</dbReference>
<keyword evidence="1" id="KW-0732">Signal</keyword>
<evidence type="ECO:0000256" key="2">
    <source>
        <dbReference type="SAM" id="MobiDB-lite"/>
    </source>
</evidence>
<accession>A0A1G9GMB5</accession>
<gene>
    <name evidence="4" type="ORF">SAMN05421874_114123</name>
</gene>
<reference evidence="4 5" key="1">
    <citation type="submission" date="2016-10" db="EMBL/GenBank/DDBJ databases">
        <authorList>
            <person name="de Groot N.N."/>
        </authorList>
    </citation>
    <scope>NUCLEOTIDE SEQUENCE [LARGE SCALE GENOMIC DNA]</scope>
    <source>
        <strain evidence="4 5">CGMCC 4.5681</strain>
    </source>
</reference>
<dbReference type="OrthoDB" id="3530951at2"/>
<dbReference type="EMBL" id="FNFB01000014">
    <property type="protein sequence ID" value="SDL01433.1"/>
    <property type="molecule type" value="Genomic_DNA"/>
</dbReference>
<evidence type="ECO:0000256" key="3">
    <source>
        <dbReference type="SAM" id="Phobius"/>
    </source>
</evidence>
<dbReference type="InterPro" id="IPR029050">
    <property type="entry name" value="Immunoprotect_excell_Ig-like"/>
</dbReference>
<evidence type="ECO:0008006" key="6">
    <source>
        <dbReference type="Google" id="ProtNLM"/>
    </source>
</evidence>
<evidence type="ECO:0000313" key="4">
    <source>
        <dbReference type="EMBL" id="SDL01433.1"/>
    </source>
</evidence>
<dbReference type="Gene3D" id="2.60.40.1240">
    <property type="match status" value="1"/>
</dbReference>
<keyword evidence="3" id="KW-0472">Membrane</keyword>
<dbReference type="AlphaFoldDB" id="A0A1G9GMB5"/>
<keyword evidence="5" id="KW-1185">Reference proteome</keyword>
<feature type="transmembrane region" description="Helical" evidence="3">
    <location>
        <begin position="23"/>
        <end position="42"/>
    </location>
</feature>
<evidence type="ECO:0000256" key="1">
    <source>
        <dbReference type="ARBA" id="ARBA00022729"/>
    </source>
</evidence>
<organism evidence="4 5">
    <name type="scientific">Nonomuraea maritima</name>
    <dbReference type="NCBI Taxonomy" id="683260"/>
    <lineage>
        <taxon>Bacteria</taxon>
        <taxon>Bacillati</taxon>
        <taxon>Actinomycetota</taxon>
        <taxon>Actinomycetes</taxon>
        <taxon>Streptosporangiales</taxon>
        <taxon>Streptosporangiaceae</taxon>
        <taxon>Nonomuraea</taxon>
    </lineage>
</organism>
<dbReference type="STRING" id="683260.SAMN05421874_114123"/>
<sequence length="213" mass="22670">MTTTELPASPPVRRAPERRRGRAAAGLHVVVGLALAAGAIWVQSFDLTGDEQAMPLTYVGAKGEDVDAGRFSVRVDKVSTAKAVKALDDTVATDQLFLVVDAAATSPRTPLHLGMPTLLTADGRRFAATDKVNKDSTLAYYWIQPGWWSKGRFVFEVPASALPGAQAVFGLPVAGLYTEPLPPEAQIDLGIDDATAERLSSAPAEIFDLNEKP</sequence>